<accession>A0ACC4CBS1</accession>
<gene>
    <name evidence="1" type="ORF">D5086_011283</name>
</gene>
<reference evidence="1 2" key="1">
    <citation type="journal article" date="2024" name="Plant Biotechnol. J.">
        <title>Genome and CRISPR/Cas9 system of a widespread forest tree (Populus alba) in the world.</title>
        <authorList>
            <person name="Liu Y.J."/>
            <person name="Jiang P.F."/>
            <person name="Han X.M."/>
            <person name="Li X.Y."/>
            <person name="Wang H.M."/>
            <person name="Wang Y.J."/>
            <person name="Wang X.X."/>
            <person name="Zeng Q.Y."/>
        </authorList>
    </citation>
    <scope>NUCLEOTIDE SEQUENCE [LARGE SCALE GENOMIC DNA]</scope>
    <source>
        <strain evidence="2">cv. PAL-ZL1</strain>
    </source>
</reference>
<sequence length="146" mass="16165">MNVQLDSSNVLVIEIPSALRDWTSNGLILDIILEHHFVTGSHAVPIVKVIFMFFCELGRRELNLARGRNPEHRAGAGAGAGAVDHGFDRKSKFGRLGYLVEASESGNPEESSALSMWMPEGMVIAFQQHYLEELLDSDGYAVLHTW</sequence>
<organism evidence="1 2">
    <name type="scientific">Populus alba</name>
    <name type="common">White poplar</name>
    <dbReference type="NCBI Taxonomy" id="43335"/>
    <lineage>
        <taxon>Eukaryota</taxon>
        <taxon>Viridiplantae</taxon>
        <taxon>Streptophyta</taxon>
        <taxon>Embryophyta</taxon>
        <taxon>Tracheophyta</taxon>
        <taxon>Spermatophyta</taxon>
        <taxon>Magnoliopsida</taxon>
        <taxon>eudicotyledons</taxon>
        <taxon>Gunneridae</taxon>
        <taxon>Pentapetalae</taxon>
        <taxon>rosids</taxon>
        <taxon>fabids</taxon>
        <taxon>Malpighiales</taxon>
        <taxon>Salicaceae</taxon>
        <taxon>Saliceae</taxon>
        <taxon>Populus</taxon>
    </lineage>
</organism>
<name>A0ACC4CBS1_POPAL</name>
<proteinExistence type="predicted"/>
<dbReference type="Proteomes" id="UP000309997">
    <property type="component" value="Unassembled WGS sequence"/>
</dbReference>
<comment type="caution">
    <text evidence="1">The sequence shown here is derived from an EMBL/GenBank/DDBJ whole genome shotgun (WGS) entry which is preliminary data.</text>
</comment>
<keyword evidence="2" id="KW-1185">Reference proteome</keyword>
<evidence type="ECO:0000313" key="1">
    <source>
        <dbReference type="EMBL" id="KAL3592643.1"/>
    </source>
</evidence>
<protein>
    <submittedName>
        <fullName evidence="1">Uncharacterized protein</fullName>
    </submittedName>
</protein>
<evidence type="ECO:0000313" key="2">
    <source>
        <dbReference type="Proteomes" id="UP000309997"/>
    </source>
</evidence>
<dbReference type="EMBL" id="RCHU02000005">
    <property type="protein sequence ID" value="KAL3592643.1"/>
    <property type="molecule type" value="Genomic_DNA"/>
</dbReference>